<feature type="compositionally biased region" description="Acidic residues" evidence="1">
    <location>
        <begin position="140"/>
        <end position="151"/>
    </location>
</feature>
<dbReference type="RefSeq" id="WP_173238272.1">
    <property type="nucleotide sequence ID" value="NZ_AP022839.1"/>
</dbReference>
<gene>
    <name evidence="2" type="ORF">TUM19329_34170</name>
</gene>
<feature type="region of interest" description="Disordered" evidence="1">
    <location>
        <begin position="129"/>
        <end position="160"/>
    </location>
</feature>
<organism evidence="2 3">
    <name type="scientific">Legionella antarctica</name>
    <dbReference type="NCBI Taxonomy" id="2708020"/>
    <lineage>
        <taxon>Bacteria</taxon>
        <taxon>Pseudomonadati</taxon>
        <taxon>Pseudomonadota</taxon>
        <taxon>Gammaproteobacteria</taxon>
        <taxon>Legionellales</taxon>
        <taxon>Legionellaceae</taxon>
        <taxon>Legionella</taxon>
    </lineage>
</organism>
<dbReference type="KEGG" id="lant:TUM19329_34170"/>
<reference evidence="2" key="1">
    <citation type="journal article" date="2020" name="Microbiol. Resour. Announc.">
        <title>Complete Genome Sequence of Novel Psychrotolerant Legionella Strain TUM19329, Isolated from Antarctic Lake Sediment.</title>
        <authorList>
            <person name="Shimada S."/>
            <person name="Nakai R."/>
            <person name="Aoki K."/>
            <person name="Shimoeda N."/>
            <person name="Ohno G."/>
            <person name="Miyazaki Y."/>
            <person name="Kudoh S."/>
            <person name="Imura S."/>
            <person name="Watanabe K."/>
            <person name="Ishii Y."/>
            <person name="Tateda K."/>
        </authorList>
    </citation>
    <scope>NUCLEOTIDE SEQUENCE [LARGE SCALE GENOMIC DNA]</scope>
    <source>
        <strain evidence="2">TUM19329</strain>
    </source>
</reference>
<proteinExistence type="predicted"/>
<dbReference type="EMBL" id="AP022839">
    <property type="protein sequence ID" value="BCA97056.1"/>
    <property type="molecule type" value="Genomic_DNA"/>
</dbReference>
<evidence type="ECO:0000313" key="2">
    <source>
        <dbReference type="EMBL" id="BCA97056.1"/>
    </source>
</evidence>
<dbReference type="Proteomes" id="UP000502894">
    <property type="component" value="Chromosome"/>
</dbReference>
<dbReference type="AlphaFoldDB" id="A0A6F8TAP9"/>
<protein>
    <submittedName>
        <fullName evidence="2">Uncharacterized protein</fullName>
    </submittedName>
</protein>
<keyword evidence="3" id="KW-1185">Reference proteome</keyword>
<sequence length="160" mass="18350">MKYKIKEVRFTHTFYHATAEANVASILERGLLISQRGTNPFGLDYDIDYKKIYGSEKAMQHDKPPSIHLTEDFKIAIDYQQRIQQSHNQPALILKITTDSRKDILKPDSEDAKAYICLNNIERERISVSDNQNSLANDSDASEYPDEEEVLDNCSSTMSF</sequence>
<accession>A0A6F8TAP9</accession>
<name>A0A6F8TAP9_9GAMM</name>
<feature type="compositionally biased region" description="Polar residues" evidence="1">
    <location>
        <begin position="129"/>
        <end position="139"/>
    </location>
</feature>
<evidence type="ECO:0000313" key="3">
    <source>
        <dbReference type="Proteomes" id="UP000502894"/>
    </source>
</evidence>
<evidence type="ECO:0000256" key="1">
    <source>
        <dbReference type="SAM" id="MobiDB-lite"/>
    </source>
</evidence>